<evidence type="ECO:0000256" key="1">
    <source>
        <dbReference type="SAM" id="SignalP"/>
    </source>
</evidence>
<keyword evidence="4" id="KW-1185">Reference proteome</keyword>
<dbReference type="PIRSF" id="PIRSF028687">
    <property type="entry name" value="UCP028687"/>
    <property type="match status" value="1"/>
</dbReference>
<evidence type="ECO:0000313" key="4">
    <source>
        <dbReference type="Proteomes" id="UP000287330"/>
    </source>
</evidence>
<dbReference type="InterPro" id="IPR024952">
    <property type="entry name" value="LPP20-like_dom"/>
</dbReference>
<keyword evidence="3" id="KW-0282">Flagellum</keyword>
<feature type="chain" id="PRO_5019071494" evidence="1">
    <location>
        <begin position="25"/>
        <end position="159"/>
    </location>
</feature>
<comment type="caution">
    <text evidence="3">The sequence shown here is derived from an EMBL/GenBank/DDBJ whole genome shotgun (WGS) entry which is preliminary data.</text>
</comment>
<sequence length="159" mass="17882">MKRAALTVSLFTSLLMLSGCSAVYDTLYDQQYVEWESTTPETFPVITATGFAPIDAQPGETKQHKDLAAMRASKLAAYRELAEQVYGQRISGNTSVQNWSLGNDQFQASVDGVIRGAEVVRTYTVGEYYATELRLDFAKVHNLYESTSRKQKIKRVVYY</sequence>
<name>A0A432XYS0_9GAMM</name>
<feature type="domain" description="Lipoprotein LPP20-like" evidence="2">
    <location>
        <begin position="59"/>
        <end position="130"/>
    </location>
</feature>
<feature type="signal peptide" evidence="1">
    <location>
        <begin position="1"/>
        <end position="24"/>
    </location>
</feature>
<accession>A0A432XYS0</accession>
<proteinExistence type="predicted"/>
<organism evidence="3 4">
    <name type="scientific">Idiomarina fontislapidosi</name>
    <dbReference type="NCBI Taxonomy" id="263723"/>
    <lineage>
        <taxon>Bacteria</taxon>
        <taxon>Pseudomonadati</taxon>
        <taxon>Pseudomonadota</taxon>
        <taxon>Gammaproteobacteria</taxon>
        <taxon>Alteromonadales</taxon>
        <taxon>Idiomarinaceae</taxon>
        <taxon>Idiomarina</taxon>
    </lineage>
</organism>
<evidence type="ECO:0000259" key="2">
    <source>
        <dbReference type="Pfam" id="PF02169"/>
    </source>
</evidence>
<dbReference type="AlphaFoldDB" id="A0A432XYS0"/>
<dbReference type="OrthoDB" id="7348506at2"/>
<keyword evidence="3" id="KW-0969">Cilium</keyword>
<dbReference type="PROSITE" id="PS51257">
    <property type="entry name" value="PROKAR_LIPOPROTEIN"/>
    <property type="match status" value="1"/>
</dbReference>
<evidence type="ECO:0000313" key="3">
    <source>
        <dbReference type="EMBL" id="RUO53774.1"/>
    </source>
</evidence>
<gene>
    <name evidence="3" type="ORF">CWE25_07750</name>
</gene>
<dbReference type="Proteomes" id="UP000287330">
    <property type="component" value="Unassembled WGS sequence"/>
</dbReference>
<dbReference type="Pfam" id="PF02169">
    <property type="entry name" value="LPP20"/>
    <property type="match status" value="1"/>
</dbReference>
<keyword evidence="3" id="KW-0966">Cell projection</keyword>
<keyword evidence="1" id="KW-0732">Signal</keyword>
<dbReference type="InterPro" id="IPR007293">
    <property type="entry name" value="FlgP"/>
</dbReference>
<dbReference type="RefSeq" id="WP_110574336.1">
    <property type="nucleotide sequence ID" value="NZ_PIPV01000005.1"/>
</dbReference>
<protein>
    <submittedName>
        <fullName evidence="3">Flagellar biosynthesis protein FlgP</fullName>
    </submittedName>
</protein>
<reference evidence="4" key="1">
    <citation type="journal article" date="2018" name="Front. Microbiol.">
        <title>Genome-Based Analysis Reveals the Taxonomy and Diversity of the Family Idiomarinaceae.</title>
        <authorList>
            <person name="Liu Y."/>
            <person name="Lai Q."/>
            <person name="Shao Z."/>
        </authorList>
    </citation>
    <scope>NUCLEOTIDE SEQUENCE [LARGE SCALE GENOMIC DNA]</scope>
    <source>
        <strain evidence="4">F23</strain>
    </source>
</reference>
<dbReference type="EMBL" id="PIPV01000005">
    <property type="protein sequence ID" value="RUO53774.1"/>
    <property type="molecule type" value="Genomic_DNA"/>
</dbReference>